<accession>A0AAN7BJ97</accession>
<sequence>MRLTSWHIAPRRNGTLSLDDSDPDTVKTIQTLNIPDLEKYPAVSVLTTISKCVSASCSNSRLGNCTDEVILSYFFQATLALLFYLLKFFTTSLQIPLKSLLTRFQNFQTTLTTSQPFSALSSTLVEFQEVQIYLVASIQVATLISFNSKNTTTGLDNSDSFASAILNARVAPSLSINEPRSRFTHSMLSPTFWNALVVFTLDTLSKFHYVFWRSLQNGIVLCQTKIVSG</sequence>
<evidence type="ECO:0000313" key="2">
    <source>
        <dbReference type="EMBL" id="KAK4224287.1"/>
    </source>
</evidence>
<reference evidence="2" key="2">
    <citation type="submission" date="2023-05" db="EMBL/GenBank/DDBJ databases">
        <authorList>
            <consortium name="Lawrence Berkeley National Laboratory"/>
            <person name="Steindorff A."/>
            <person name="Hensen N."/>
            <person name="Bonometti L."/>
            <person name="Westerberg I."/>
            <person name="Brannstrom I.O."/>
            <person name="Guillou S."/>
            <person name="Cros-Aarteil S."/>
            <person name="Calhoun S."/>
            <person name="Haridas S."/>
            <person name="Kuo A."/>
            <person name="Mondo S."/>
            <person name="Pangilinan J."/>
            <person name="Riley R."/>
            <person name="Labutti K."/>
            <person name="Andreopoulos B."/>
            <person name="Lipzen A."/>
            <person name="Chen C."/>
            <person name="Yanf M."/>
            <person name="Daum C."/>
            <person name="Ng V."/>
            <person name="Clum A."/>
            <person name="Ohm R."/>
            <person name="Martin F."/>
            <person name="Silar P."/>
            <person name="Natvig D."/>
            <person name="Lalanne C."/>
            <person name="Gautier V."/>
            <person name="Ament-Velasquez S.L."/>
            <person name="Kruys A."/>
            <person name="Hutchinson M.I."/>
            <person name="Powell A.J."/>
            <person name="Barry K."/>
            <person name="Miller A.N."/>
            <person name="Grigoriev I.V."/>
            <person name="Debuchy R."/>
            <person name="Gladieux P."/>
            <person name="Thoren M.H."/>
            <person name="Johannesson H."/>
        </authorList>
    </citation>
    <scope>NUCLEOTIDE SEQUENCE</scope>
    <source>
        <strain evidence="2">CBS 990.96</strain>
    </source>
</reference>
<evidence type="ECO:0000256" key="1">
    <source>
        <dbReference type="SAM" id="Phobius"/>
    </source>
</evidence>
<keyword evidence="1" id="KW-1133">Transmembrane helix</keyword>
<organism evidence="2 3">
    <name type="scientific">Podospora fimiseda</name>
    <dbReference type="NCBI Taxonomy" id="252190"/>
    <lineage>
        <taxon>Eukaryota</taxon>
        <taxon>Fungi</taxon>
        <taxon>Dikarya</taxon>
        <taxon>Ascomycota</taxon>
        <taxon>Pezizomycotina</taxon>
        <taxon>Sordariomycetes</taxon>
        <taxon>Sordariomycetidae</taxon>
        <taxon>Sordariales</taxon>
        <taxon>Podosporaceae</taxon>
        <taxon>Podospora</taxon>
    </lineage>
</organism>
<evidence type="ECO:0000313" key="3">
    <source>
        <dbReference type="Proteomes" id="UP001301958"/>
    </source>
</evidence>
<dbReference type="EMBL" id="MU865397">
    <property type="protein sequence ID" value="KAK4224287.1"/>
    <property type="molecule type" value="Genomic_DNA"/>
</dbReference>
<gene>
    <name evidence="2" type="ORF">QBC38DRAFT_515323</name>
</gene>
<comment type="caution">
    <text evidence="2">The sequence shown here is derived from an EMBL/GenBank/DDBJ whole genome shotgun (WGS) entry which is preliminary data.</text>
</comment>
<protein>
    <submittedName>
        <fullName evidence="2">Uncharacterized protein</fullName>
    </submittedName>
</protein>
<keyword evidence="3" id="KW-1185">Reference proteome</keyword>
<proteinExistence type="predicted"/>
<name>A0AAN7BJ97_9PEZI</name>
<keyword evidence="1" id="KW-0812">Transmembrane</keyword>
<feature type="transmembrane region" description="Helical" evidence="1">
    <location>
        <begin position="70"/>
        <end position="89"/>
    </location>
</feature>
<dbReference type="AlphaFoldDB" id="A0AAN7BJ97"/>
<reference evidence="2" key="1">
    <citation type="journal article" date="2023" name="Mol. Phylogenet. Evol.">
        <title>Genome-scale phylogeny and comparative genomics of the fungal order Sordariales.</title>
        <authorList>
            <person name="Hensen N."/>
            <person name="Bonometti L."/>
            <person name="Westerberg I."/>
            <person name="Brannstrom I.O."/>
            <person name="Guillou S."/>
            <person name="Cros-Aarteil S."/>
            <person name="Calhoun S."/>
            <person name="Haridas S."/>
            <person name="Kuo A."/>
            <person name="Mondo S."/>
            <person name="Pangilinan J."/>
            <person name="Riley R."/>
            <person name="LaButti K."/>
            <person name="Andreopoulos B."/>
            <person name="Lipzen A."/>
            <person name="Chen C."/>
            <person name="Yan M."/>
            <person name="Daum C."/>
            <person name="Ng V."/>
            <person name="Clum A."/>
            <person name="Steindorff A."/>
            <person name="Ohm R.A."/>
            <person name="Martin F."/>
            <person name="Silar P."/>
            <person name="Natvig D.O."/>
            <person name="Lalanne C."/>
            <person name="Gautier V."/>
            <person name="Ament-Velasquez S.L."/>
            <person name="Kruys A."/>
            <person name="Hutchinson M.I."/>
            <person name="Powell A.J."/>
            <person name="Barry K."/>
            <person name="Miller A.N."/>
            <person name="Grigoriev I.V."/>
            <person name="Debuchy R."/>
            <person name="Gladieux P."/>
            <person name="Hiltunen Thoren M."/>
            <person name="Johannesson H."/>
        </authorList>
    </citation>
    <scope>NUCLEOTIDE SEQUENCE</scope>
    <source>
        <strain evidence="2">CBS 990.96</strain>
    </source>
</reference>
<keyword evidence="1" id="KW-0472">Membrane</keyword>
<dbReference type="Proteomes" id="UP001301958">
    <property type="component" value="Unassembled WGS sequence"/>
</dbReference>